<keyword evidence="4" id="KW-1185">Reference proteome</keyword>
<sequence>VKLCSGQLVRNSLFLPHPLLINCLKQRHCSNFVDATFRCVPTQFYQLVVVMTYVLTSGKTSQIYEHIFHYICVASKKRLDPAHIVCDFEFAMIKAVKDQFPDFRIVGCLFHFKQALRRKMLKLKITEEEVALAMREGCIDGLTLIRRCDIVFRGTPDVRRMIKRDCRDQESWKKFWKYFTNTWIKQFVSEWWNVNGLNEDIVNRTNNPLERYNRTLNDAFSVPHPDVSRDNVRLINDISNRRARASSHGSPQRAPRFDSDYQLEVESESDLANSNSDSDSVVSVPPEY</sequence>
<dbReference type="AlphaFoldDB" id="A0A2P4XJB6"/>
<evidence type="ECO:0000313" key="4">
    <source>
        <dbReference type="Proteomes" id="UP000237271"/>
    </source>
</evidence>
<name>A0A2P4XJB6_9STRA</name>
<reference evidence="3 4" key="1">
    <citation type="journal article" date="2017" name="Genome Biol. Evol.">
        <title>Phytophthora megakarya and P. palmivora, closely related causal agents of cacao black pod rot, underwent increases in genome sizes and gene numbers by different mechanisms.</title>
        <authorList>
            <person name="Ali S.S."/>
            <person name="Shao J."/>
            <person name="Lary D.J."/>
            <person name="Kronmiller B."/>
            <person name="Shen D."/>
            <person name="Strem M.D."/>
            <person name="Amoako-Attah I."/>
            <person name="Akrofi A.Y."/>
            <person name="Begoude B.A."/>
            <person name="Ten Hoopen G.M."/>
            <person name="Coulibaly K."/>
            <person name="Kebe B.I."/>
            <person name="Melnick R.L."/>
            <person name="Guiltinan M.J."/>
            <person name="Tyler B.M."/>
            <person name="Meinhardt L.W."/>
            <person name="Bailey B.A."/>
        </authorList>
    </citation>
    <scope>NUCLEOTIDE SEQUENCE [LARGE SCALE GENOMIC DNA]</scope>
    <source>
        <strain evidence="4">sbr112.9</strain>
    </source>
</reference>
<evidence type="ECO:0000259" key="2">
    <source>
        <dbReference type="Pfam" id="PF10551"/>
    </source>
</evidence>
<dbReference type="InterPro" id="IPR018289">
    <property type="entry name" value="MULE_transposase_dom"/>
</dbReference>
<dbReference type="Pfam" id="PF10551">
    <property type="entry name" value="MULE"/>
    <property type="match status" value="1"/>
</dbReference>
<feature type="region of interest" description="Disordered" evidence="1">
    <location>
        <begin position="241"/>
        <end position="288"/>
    </location>
</feature>
<protein>
    <recommendedName>
        <fullName evidence="2">MULE transposase domain-containing protein</fullName>
    </recommendedName>
</protein>
<proteinExistence type="predicted"/>
<dbReference type="OrthoDB" id="126999at2759"/>
<dbReference type="EMBL" id="NCKW01010017">
    <property type="protein sequence ID" value="POM65645.1"/>
    <property type="molecule type" value="Genomic_DNA"/>
</dbReference>
<feature type="compositionally biased region" description="Low complexity" evidence="1">
    <location>
        <begin position="270"/>
        <end position="288"/>
    </location>
</feature>
<feature type="domain" description="MULE transposase" evidence="2">
    <location>
        <begin position="45"/>
        <end position="114"/>
    </location>
</feature>
<evidence type="ECO:0000313" key="3">
    <source>
        <dbReference type="EMBL" id="POM65645.1"/>
    </source>
</evidence>
<organism evidence="3 4">
    <name type="scientific">Phytophthora palmivora</name>
    <dbReference type="NCBI Taxonomy" id="4796"/>
    <lineage>
        <taxon>Eukaryota</taxon>
        <taxon>Sar</taxon>
        <taxon>Stramenopiles</taxon>
        <taxon>Oomycota</taxon>
        <taxon>Peronosporomycetes</taxon>
        <taxon>Peronosporales</taxon>
        <taxon>Peronosporaceae</taxon>
        <taxon>Phytophthora</taxon>
    </lineage>
</organism>
<accession>A0A2P4XJB6</accession>
<feature type="non-terminal residue" evidence="3">
    <location>
        <position position="1"/>
    </location>
</feature>
<dbReference type="Proteomes" id="UP000237271">
    <property type="component" value="Unassembled WGS sequence"/>
</dbReference>
<comment type="caution">
    <text evidence="3">The sequence shown here is derived from an EMBL/GenBank/DDBJ whole genome shotgun (WGS) entry which is preliminary data.</text>
</comment>
<gene>
    <name evidence="3" type="ORF">PHPALM_18610</name>
</gene>
<evidence type="ECO:0000256" key="1">
    <source>
        <dbReference type="SAM" id="MobiDB-lite"/>
    </source>
</evidence>